<feature type="coiled-coil region" evidence="10">
    <location>
        <begin position="2701"/>
        <end position="2732"/>
    </location>
</feature>
<reference evidence="14" key="1">
    <citation type="journal article" date="2019" name="Int. J. Syst. Evol. Microbiol.">
        <title>The Global Catalogue of Microorganisms (GCM) 10K type strain sequencing project: providing services to taxonomists for standard genome sequencing and annotation.</title>
        <authorList>
            <consortium name="The Broad Institute Genomics Platform"/>
            <consortium name="The Broad Institute Genome Sequencing Center for Infectious Disease"/>
            <person name="Wu L."/>
            <person name="Ma J."/>
        </authorList>
    </citation>
    <scope>NUCLEOTIDE SEQUENCE [LARGE SCALE GENOMIC DNA]</scope>
    <source>
        <strain evidence="14">CCM 8609</strain>
    </source>
</reference>
<feature type="coiled-coil region" evidence="10">
    <location>
        <begin position="2793"/>
        <end position="2835"/>
    </location>
</feature>
<evidence type="ECO:0000256" key="5">
    <source>
        <dbReference type="ARBA" id="ARBA00022692"/>
    </source>
</evidence>
<comment type="subcellular location">
    <subcellularLocation>
        <location evidence="1">Cell membrane</location>
        <topology evidence="1">Single-pass membrane protein</topology>
    </subcellularLocation>
</comment>
<keyword evidence="7" id="KW-1133">Transmembrane helix</keyword>
<keyword evidence="4" id="KW-0964">Secreted</keyword>
<dbReference type="Pfam" id="PF04650">
    <property type="entry name" value="YSIRK_signal"/>
    <property type="match status" value="1"/>
</dbReference>
<dbReference type="InterPro" id="IPR011439">
    <property type="entry name" value="DUF1542"/>
</dbReference>
<dbReference type="PROSITE" id="PS50847">
    <property type="entry name" value="GRAM_POS_ANCHORING"/>
    <property type="match status" value="1"/>
</dbReference>
<evidence type="ECO:0000256" key="2">
    <source>
        <dbReference type="ARBA" id="ARBA00022475"/>
    </source>
</evidence>
<evidence type="ECO:0000256" key="9">
    <source>
        <dbReference type="ARBA" id="ARBA00023136"/>
    </source>
</evidence>
<dbReference type="Pfam" id="PF00746">
    <property type="entry name" value="Gram_pos_anchor"/>
    <property type="match status" value="1"/>
</dbReference>
<evidence type="ECO:0000313" key="14">
    <source>
        <dbReference type="Proteomes" id="UP000603295"/>
    </source>
</evidence>
<gene>
    <name evidence="13" type="ORF">GCM10011459_17920</name>
</gene>
<evidence type="ECO:0000259" key="12">
    <source>
        <dbReference type="PROSITE" id="PS50847"/>
    </source>
</evidence>
<accession>A0ABQ2C985</accession>
<dbReference type="Pfam" id="PF07554">
    <property type="entry name" value="FIVAR"/>
    <property type="match status" value="15"/>
</dbReference>
<feature type="compositionally biased region" description="Polar residues" evidence="11">
    <location>
        <begin position="3421"/>
        <end position="3437"/>
    </location>
</feature>
<evidence type="ECO:0000256" key="11">
    <source>
        <dbReference type="SAM" id="MobiDB-lite"/>
    </source>
</evidence>
<feature type="region of interest" description="Disordered" evidence="11">
    <location>
        <begin position="54"/>
        <end position="156"/>
    </location>
</feature>
<dbReference type="Gene3D" id="1.20.5.420">
    <property type="entry name" value="Immunoglobulin FC, subunit C"/>
    <property type="match status" value="2"/>
</dbReference>
<keyword evidence="9" id="KW-0472">Membrane</keyword>
<dbReference type="Proteomes" id="UP000603295">
    <property type="component" value="Unassembled WGS sequence"/>
</dbReference>
<sequence length="3501" mass="366774">MVSKNNHKLIAEKNRKNEKQRFALRKLNVGVASVLLGVTFSVYGGGQLVAHADTTTTSDQPEEAKTTNEQSLADQSQVTLNNNAQTDNSVTASETNKATTNQQPVGGVATKSTDATDTPAATTNNEKVTANEATAQKTTPASQGQSTNADQNQNSLDGTRQVLQNISNTASYRNNTNNVASLFGASFVATPTGEETTVTDAQGLIDAIQNGTATTINIGADIDLGAKDTRQTHIENIKNYRDIVIKSADDNKKYAVDFNGYSFNMAGKNGVTFSNLDLYDRAYWSPIENAKEYTFDNVTFHGSQLVYTDTSVPNVTVNFKGNVTAEAVNGYTSPINNKNQTTQGSGNQQIIQFRSGNNAINFAPGSNVNLKTYGSNVIEIDGGTTAINLQSNNGANGAQVTLEPHTQTAPESNFMGVDGVGRGIASQGTTNINIDKSSNLTISLNKLSTDKWLSGALYLTKGATIENKGTLNVNVDGAPYGNDVDAPIYISGDSKINVNGGQFNINATNLGNYSGTLLASAGTSTISINHHGTFDVTGDGAQATGVSLGSGSTFTSTQPELFNISMPDGATAIKNGKVQFQGVKTSADGQPIGEIDITYAANGTPTVTKVTSYDEATTTATRTAGNSAKNKINLIAAGEEVDLKDITFTKDADGNYIMSGNANTAAGEGAYVYVSVNGTVRQVSTNNDQTLWTAGETGDPTSSQVPYTAETGADGKFSVNLGKLNDNDQVSLYAAKDFVTSDTDTKTVSDWMTSSYRDQLQKLVDEAPNVEAGSNYINATNDLKAAYTNAISDGSTLLQNTSATSEQLEAAANAIVNAKTALNGDFNKVKQDLQTAVDAASDFEKTSATYYNADTTKQRAYTNAVAAGSTALNDSNATVDSLTTALKNINDAKAALDGKETSKQALQNAVDESKDVKNSNNYINADPAAKTAYDDAVTAAQSILDKNNATQAQVTQALQDLNSANGKLNGDAKTDAANRQALEAAVKDAPNVRNTPAYYNGDSKDQEAYNKAVTDGQAVLDNQDATPTDVKNALDAITNAKAALDGQPTNKEALQNAVNNSKDVKDSNNYTNADQNEKTAYDDAVTAAQSVLDKNNATQAQVNQALQDLNAANGNLNGDAKTEAANKQALEVAVKDAPNVRNTPAYYNGDSKDQEAYNKAITDGQAVLDNKDATPADVKNALDTITAAKKALDGQPTNKEALQNAVDKSKDVKDSNNYTNADQNEKTAYDSAVTAAQNVLDNNNATQAQVNQALQDLNAANSNLNGDVKTEAANKAALEDAVKEAPTVEKTSSAYYNGTETTQNAYKSAIEAGQKVLDSADATADQINSALSAINNAKNALDGEKTDKSELQTLVDASNGIKSSNNYTNADEAQKTAYDKAITDAQTVLSNDNATQTQVNDAVTAINTANKALNGDAKTDAANRQALEAAVKDAPNVRNTPTYYNGDSKVQDAYNNAITDGQAVLDNKDATPAEVKNALDVITAAKKALDGQPTNKQDLQDAVNKSKGIKDSNNYANADQNEKTAYDNAVTAAQGVLDNENATQAQVTQALKDLNTANSKLNGDAKTDAANRVALEEAVKEAPTVEKTSSKYYNGTEKAQNDYKNAVSEGQKVLDNTNATANQIKTALDNINAAKGTLDGDPTDKTTLQNSVSNAVDLDKSNADAQAKQDYTDALDKANQVLADPNATQQAVNEANTALTNAKTALDNSSALQNAKDALQQAVDAKSTTEKTPAYYNADSAKQQAYDTAISAGTDALNAQNPTVESLTEALNKINDAKNALDGKATDISKLNAAVDNANTVKASSDYKDASADIQKQYDDAVKAGQQLLDPTTAPSPLTQADVDRAAKAITDAQNALTTSATTNVENTKEKAATDLTDAVTKAKEAIDQDTNLTDQERDAAKAQVDADAKTAQEAINKATTNDDVTSATNTGKLAIDKTVANAAIDNAVAGKKAEISNAKDLSSDNVNALNNEVDQAANDAKNTISSATTEKAVNKAQTDGVDKINAIDVATTAAKDKAKSDIDQAANDAKKAIDDNKDLTDDQKTAAKDQIDQDATKAKDNINNAKNDKDAENANNAGQLAIAKDGAKAAIQGALNKKLNEIDSASALTSDEKAKLTNDANTAATNANDAIDAATTLAEVTSAQTTGIQNIENVKVPAESATKSAADKAIDEALANKQAEINKSTTLTDEEKANLNKQAQSAANTAKQNIANAKTDSTVATAKDDGVAAIDSIKVPANSTAKDKVKSNITDAADNAKQAIDQDNNLTNDQKQAAKDQVDTDAKNAQDAIDNAKTDADVNNAADNGKLAIDKTVADAAIDNAVAGKIKDVKAPLTTDEQKTLTDLIKETGENAKQNIANATTSADVTTAQNNGVKAINDINIPTNSSVKDNATTAIDKALQNKTNEINNATNITAQEKQDLIKQATDAANTAKDNIKNAANDSAVITAQTNGEKAIADVTIPGLSDIKKESTDLINKTLDKKKDEINNASNLSDDEKQQLINDATKAATDAINNINNAKTNDEAKAAADTGVQNIENISIPSLDDAKKNANQAIDDALNAKTNEINNASNLNDQEKQGLINKATDAANTAKDNINSATTNDAVKKAEEDGVNSIKGVNFTNLDDAKKAANNAIDNALTNKTNEINNASNLSQDEKQDLISKATDAATTAKDNISKATTNDAVNDAQNKGIEGIANVTVPGLDEAKQNAINAIKQVQEAKNKQISDAKNLNADQQKSLTDQVNKIANDAIAQINDSSVTTNDSVATIRDNAIDQITNLFIPTLDGAQDDATNAIETAKNTKIDEINNAKNLSDQEKQDLTDQVNKAADDATKAIKNATTNDAVKNAETKGLNDINNITVPSLAEKQQAAIQELSQARDTKLAAIDNASTLTTDEKNSLKDQVQGKYSQAVANITQAATDDAVTTAKDAGIEAINSVTVPSKSVAKQAAKDAVAKAAEAKDAAIDKSSLTDEEKATLKQQVTDAQEAANKAIDNATTNAEVTNAQNKGIQAIAGVTVPSLAETKQAAINAIKQAQEAKNQQISGAKNLSAAEQKALTDQVDKIADDAITQINDSATTNDAVTATRDNAIKQINDLLIPTISTAREQAKAEITKDAEAAKQDIDKDTNLTADEKQTAKDQIDADAKNVQSTIDNAATDSDVNKAVNDGQLTIAKAVANAAIDNAVAGKKAEIANAPLTNTEKQALNDRVDQAAQTAKNNIAQATTTGEVANAQENGVKAINGIEVPTVSAVKNKAQSNLTSVVNTAKEAIDQDTNLTDAQKQVFKDQIDTDAKNAQEAINNAKTDTDVNNAIDNGKLAIAKDVANAAIANAVAGKKAEIAASELTDVQKAALNNQVDGLAQQAQEAIKQATTESAVTTAMEQGIAEINRVEIPAADNQSSSNSTDNGATNSSNTTDNANKNDETQANTTDVTQTANQANGQRAERQATAIVSSEQQPTSQKSDANKKAELPQTGNDANNLSVAGLAVVSLMGLFGLKKRSRKDN</sequence>
<dbReference type="InterPro" id="IPR002988">
    <property type="entry name" value="GA_module"/>
</dbReference>
<dbReference type="InterPro" id="IPR005877">
    <property type="entry name" value="YSIRK_signal_dom"/>
</dbReference>
<keyword evidence="10" id="KW-0175">Coiled coil</keyword>
<dbReference type="Gene3D" id="1.20.120.1850">
    <property type="entry name" value="Ebh helix bundles repeating unit (S and A modules)"/>
    <property type="match status" value="12"/>
</dbReference>
<feature type="compositionally biased region" description="Polar residues" evidence="11">
    <location>
        <begin position="3446"/>
        <end position="3459"/>
    </location>
</feature>
<keyword evidence="2" id="KW-1003">Cell membrane</keyword>
<feature type="compositionally biased region" description="Low complexity" evidence="11">
    <location>
        <begin position="3396"/>
        <end position="3415"/>
    </location>
</feature>
<keyword evidence="14" id="KW-1185">Reference proteome</keyword>
<dbReference type="Pfam" id="PF07564">
    <property type="entry name" value="DUF1542"/>
    <property type="match status" value="15"/>
</dbReference>
<comment type="caution">
    <text evidence="13">The sequence shown here is derived from an EMBL/GenBank/DDBJ whole genome shotgun (WGS) entry which is preliminary data.</text>
</comment>
<evidence type="ECO:0000313" key="13">
    <source>
        <dbReference type="EMBL" id="GGI63958.1"/>
    </source>
</evidence>
<feature type="region of interest" description="Disordered" evidence="11">
    <location>
        <begin position="2261"/>
        <end position="2285"/>
    </location>
</feature>
<feature type="compositionally biased region" description="Basic and acidic residues" evidence="11">
    <location>
        <begin position="2273"/>
        <end position="2285"/>
    </location>
</feature>
<dbReference type="EMBL" id="BMDS01000006">
    <property type="protein sequence ID" value="GGI63958.1"/>
    <property type="molecule type" value="Genomic_DNA"/>
</dbReference>
<evidence type="ECO:0000256" key="8">
    <source>
        <dbReference type="ARBA" id="ARBA00023088"/>
    </source>
</evidence>
<organism evidence="13 14">
    <name type="scientific">Limosilactobacillus caviae</name>
    <dbReference type="NCBI Taxonomy" id="1769424"/>
    <lineage>
        <taxon>Bacteria</taxon>
        <taxon>Bacillati</taxon>
        <taxon>Bacillota</taxon>
        <taxon>Bacilli</taxon>
        <taxon>Lactobacillales</taxon>
        <taxon>Lactobacillaceae</taxon>
        <taxon>Limosilactobacillus</taxon>
    </lineage>
</organism>
<feature type="coiled-coil region" evidence="10">
    <location>
        <begin position="2400"/>
        <end position="2442"/>
    </location>
</feature>
<feature type="coiled-coil region" evidence="10">
    <location>
        <begin position="1960"/>
        <end position="1987"/>
    </location>
</feature>
<dbReference type="SUPFAM" id="SSF46997">
    <property type="entry name" value="Bacterial immunoglobulin/albumin-binding domains"/>
    <property type="match status" value="14"/>
</dbReference>
<evidence type="ECO:0000256" key="3">
    <source>
        <dbReference type="ARBA" id="ARBA00022512"/>
    </source>
</evidence>
<feature type="region of interest" description="Disordered" evidence="11">
    <location>
        <begin position="1206"/>
        <end position="1225"/>
    </location>
</feature>
<feature type="compositionally biased region" description="Polar residues" evidence="11">
    <location>
        <begin position="67"/>
        <end position="104"/>
    </location>
</feature>
<evidence type="ECO:0000256" key="4">
    <source>
        <dbReference type="ARBA" id="ARBA00022525"/>
    </source>
</evidence>
<feature type="compositionally biased region" description="Polar residues" evidence="11">
    <location>
        <begin position="2262"/>
        <end position="2272"/>
    </location>
</feature>
<feature type="coiled-coil region" evidence="10">
    <location>
        <begin position="2479"/>
        <end position="2600"/>
    </location>
</feature>
<dbReference type="InterPro" id="IPR019931">
    <property type="entry name" value="LPXTG_anchor"/>
</dbReference>
<evidence type="ECO:0000256" key="1">
    <source>
        <dbReference type="ARBA" id="ARBA00004162"/>
    </source>
</evidence>
<keyword evidence="5" id="KW-0812">Transmembrane</keyword>
<evidence type="ECO:0000256" key="6">
    <source>
        <dbReference type="ARBA" id="ARBA00022729"/>
    </source>
</evidence>
<name>A0ABQ2C985_9LACO</name>
<protein>
    <recommendedName>
        <fullName evidence="12">Gram-positive cocci surface proteins LPxTG domain-containing protein</fullName>
    </recommendedName>
</protein>
<keyword evidence="3" id="KW-0134">Cell wall</keyword>
<keyword evidence="6" id="KW-0732">Signal</keyword>
<feature type="coiled-coil region" evidence="10">
    <location>
        <begin position="2016"/>
        <end position="2076"/>
    </location>
</feature>
<evidence type="ECO:0000256" key="10">
    <source>
        <dbReference type="SAM" id="Coils"/>
    </source>
</evidence>
<dbReference type="Pfam" id="PF01468">
    <property type="entry name" value="GA"/>
    <property type="match status" value="2"/>
</dbReference>
<dbReference type="Gene3D" id="1.20.1270.70">
    <property type="entry name" value="Designed single chain three-helix bundle"/>
    <property type="match status" value="1"/>
</dbReference>
<feature type="compositionally biased region" description="Low complexity" evidence="11">
    <location>
        <begin position="109"/>
        <end position="123"/>
    </location>
</feature>
<dbReference type="NCBIfam" id="TIGR01168">
    <property type="entry name" value="YSIRK_signal"/>
    <property type="match status" value="1"/>
</dbReference>
<dbReference type="NCBIfam" id="TIGR01167">
    <property type="entry name" value="LPXTG_anchor"/>
    <property type="match status" value="1"/>
</dbReference>
<dbReference type="RefSeq" id="WP_188358033.1">
    <property type="nucleotide sequence ID" value="NZ_BMDS01000006.1"/>
</dbReference>
<feature type="domain" description="Gram-positive cocci surface proteins LPxTG" evidence="12">
    <location>
        <begin position="3467"/>
        <end position="3501"/>
    </location>
</feature>
<keyword evidence="8" id="KW-0572">Peptidoglycan-anchor</keyword>
<proteinExistence type="predicted"/>
<feature type="compositionally biased region" description="Polar residues" evidence="11">
    <location>
        <begin position="124"/>
        <end position="156"/>
    </location>
</feature>
<evidence type="ECO:0000256" key="7">
    <source>
        <dbReference type="ARBA" id="ARBA00022989"/>
    </source>
</evidence>
<dbReference type="InterPro" id="IPR009063">
    <property type="entry name" value="Ig/albumin-bd_sf"/>
</dbReference>
<feature type="region of interest" description="Disordered" evidence="11">
    <location>
        <begin position="3392"/>
        <end position="3476"/>
    </location>
</feature>